<proteinExistence type="predicted"/>
<gene>
    <name evidence="2" type="ORF">Ep4_043</name>
</gene>
<protein>
    <submittedName>
        <fullName evidence="2">Internal virion protein C</fullName>
    </submittedName>
</protein>
<evidence type="ECO:0000313" key="3">
    <source>
        <dbReference type="Proteomes" id="UP001304640"/>
    </source>
</evidence>
<dbReference type="Proteomes" id="UP001304640">
    <property type="component" value="Segment"/>
</dbReference>
<sequence>MSTIRKRPDEDLTVPGAISPVMAGGVIEADNNPLLAPGTADTSALRIAPTSSSESATAALRETIAAKALRGWNYSDIPAEDGFDPTKAIGPKAAQYTEDELEFLGDARSTAELNQRLGQVTTTRQSYADMGANPVAAVAASLFDVDAVIGLGLGKAVGLARTTRLIAGLTANTAVLGLASEGGHLTPLEIIGSSLGAALGALPRTVRAVRAVDDVAEAAPAVRAADVADQAVPPVRTPEAAPSTVPDVPKVRVPDPDYVPPKPDMTTPRPYMEVVRGNGRDVIQTDTHNLVRGVLDLSTDLPAGVRALGEALSEALAKEGGMPLVVRTETRGGLRSSANLKANGAMEVELYHKAGAKATLTETIQAMTPYERTIALHEAAHAKTLANMSAFSRGTLADGPAKDAIARLDSIRESVRAVIDRKTFPGIDNANWRNNVEYGLAKREEFVAQLFNSPDFRQVLQSVRMQGESVWSELVRKVVQAFTGKLPGNTAFEHTVGAFEELLKLPSDPRIGNRAAKVVPDIQSDVVAHSPTPGGMLDAMGKAINRNFALYDNIKQIGAKAAVLADQLVVDATSSTANSATHYARSAHLAANVAAAQVDSAIKQAMTAKGWGVMSRLRNPTRYREAYREFSSSVYAQLAENHARHLEGSAIVRHADANVENVVENFAKSRWAEGQLERVKASGMQGADGIEASPYYLPRRHSADKIGRFLRDNPNVTRADIEGMYASQFAKMFAQKGMTPETASSLGKQMFRNMEQRASGVSGYRQHIAGMTGDDIEFAMRNAGIEDAKIAQFLDVANRAGADANTVKNLRSRASFEMTADYVTKSGRTIQPQMFVDQDVLGLMEGYSRTMSGRIGLAKAGFPDVKSLAAAVDDAASEAPDIRKAKETLDNTVNQILGYPTGENVPDILRSFSVASGAVQLASSGIYQLADATLMIKEFGITKVMKSLASTQWGRSGLELAQHPEFGSRLRDILEARNVLSGRYRTLMTHLEDNTDIGTLGISHQVIQQVGQGTRFANGMEYVRRAQSKVVAGLVGDTVDSAIRGDAAAAAQMTRFGLNPDLLERAKVAFRNDPDLREWPSSLRLDMETVAQNVADAMVQENRLGEIPAWMQFSTLGKFVLPYMRFVAGTWNKILRRTYAQDGAKGVAMMFAYQLPLTTLSSVVALAQAPGNKPITAQTVTANVLTQMPLMSWMGYAVNMAVQGPTNSIAALGLVDKAYGATKSIISGDPDPSQIVRAVPFLSIIPGIRIMANAMAEED</sequence>
<reference evidence="2 3" key="1">
    <citation type="submission" date="2023-07" db="EMBL/GenBank/DDBJ databases">
        <title>Complete genome sequence of Pseudomonas phage Ep4.</title>
        <authorList>
            <person name="Aono M."/>
            <person name="Yagi H."/>
            <person name="Kobayashi K."/>
        </authorList>
    </citation>
    <scope>NUCLEOTIDE SEQUENCE [LARGE SCALE GENOMIC DNA]</scope>
    <source>
        <strain evidence="2 3">Ep4</strain>
    </source>
</reference>
<evidence type="ECO:0000313" key="2">
    <source>
        <dbReference type="EMBL" id="BEQ12902.1"/>
    </source>
</evidence>
<organism evidence="2 3">
    <name type="scientific">Pseudomonas phage Ep4</name>
    <dbReference type="NCBI Taxonomy" id="3057492"/>
    <lineage>
        <taxon>Viruses</taxon>
        <taxon>Duplodnaviria</taxon>
        <taxon>Heunggongvirae</taxon>
        <taxon>Uroviricota</taxon>
        <taxon>Caudoviricetes</taxon>
        <taxon>Autographivirales</taxon>
        <taxon>Autoscriptoviridae</taxon>
        <taxon>Corkvirinae</taxon>
        <taxon>Actinidiaevirus</taxon>
        <taxon>Actinidiaevirus Ep4</taxon>
    </lineage>
</organism>
<keyword evidence="3" id="KW-1185">Reference proteome</keyword>
<name>A0AAU9ELL4_9CAUD</name>
<evidence type="ECO:0000256" key="1">
    <source>
        <dbReference type="SAM" id="MobiDB-lite"/>
    </source>
</evidence>
<accession>A0AAU9ELL4</accession>
<dbReference type="EMBL" id="LC776701">
    <property type="protein sequence ID" value="BEQ12902.1"/>
    <property type="molecule type" value="Genomic_DNA"/>
</dbReference>
<feature type="region of interest" description="Disordered" evidence="1">
    <location>
        <begin position="235"/>
        <end position="269"/>
    </location>
</feature>